<dbReference type="EMBL" id="BRXZ01002989">
    <property type="protein sequence ID" value="GMH74378.1"/>
    <property type="molecule type" value="Genomic_DNA"/>
</dbReference>
<reference evidence="8" key="1">
    <citation type="submission" date="2022-07" db="EMBL/GenBank/DDBJ databases">
        <title>Genome analysis of Parmales, a sister group of diatoms, reveals the evolutionary specialization of diatoms from phago-mixotrophs to photoautotrophs.</title>
        <authorList>
            <person name="Ban H."/>
            <person name="Sato S."/>
            <person name="Yoshikawa S."/>
            <person name="Kazumasa Y."/>
            <person name="Nakamura Y."/>
            <person name="Ichinomiya M."/>
            <person name="Saitoh K."/>
            <person name="Sato N."/>
            <person name="Blanc-Mathieu R."/>
            <person name="Endo H."/>
            <person name="Kuwata A."/>
            <person name="Ogata H."/>
        </authorList>
    </citation>
    <scope>NUCLEOTIDE SEQUENCE</scope>
</reference>
<dbReference type="PANTHER" id="PTHR31326">
    <property type="entry name" value="PROTEIN CLT2, CHLOROPLASTIC"/>
    <property type="match status" value="1"/>
</dbReference>
<keyword evidence="6 7" id="KW-0472">Membrane</keyword>
<evidence type="ECO:0000256" key="2">
    <source>
        <dbReference type="ARBA" id="ARBA00006690"/>
    </source>
</evidence>
<dbReference type="Pfam" id="PF08627">
    <property type="entry name" value="CRT-like"/>
    <property type="match status" value="1"/>
</dbReference>
<dbReference type="Proteomes" id="UP001165082">
    <property type="component" value="Unassembled WGS sequence"/>
</dbReference>
<accession>A0A9W7ASN8</accession>
<dbReference type="InterPro" id="IPR037185">
    <property type="entry name" value="EmrE-like"/>
</dbReference>
<evidence type="ECO:0000256" key="5">
    <source>
        <dbReference type="ARBA" id="ARBA00022989"/>
    </source>
</evidence>
<dbReference type="PANTHER" id="PTHR31326:SF1">
    <property type="entry name" value="PROTEIN CLT2, CHLOROPLASTIC"/>
    <property type="match status" value="1"/>
</dbReference>
<dbReference type="OrthoDB" id="416555at2759"/>
<evidence type="ECO:0000313" key="9">
    <source>
        <dbReference type="Proteomes" id="UP001165082"/>
    </source>
</evidence>
<feature type="transmembrane region" description="Helical" evidence="7">
    <location>
        <begin position="173"/>
        <end position="193"/>
    </location>
</feature>
<dbReference type="InterPro" id="IPR013936">
    <property type="entry name" value="CRT-like"/>
</dbReference>
<comment type="subcellular location">
    <subcellularLocation>
        <location evidence="1">Membrane</location>
        <topology evidence="1">Multi-pass membrane protein</topology>
    </subcellularLocation>
</comment>
<comment type="caution">
    <text evidence="8">The sequence shown here is derived from an EMBL/GenBank/DDBJ whole genome shotgun (WGS) entry which is preliminary data.</text>
</comment>
<dbReference type="GO" id="GO:0016020">
    <property type="term" value="C:membrane"/>
    <property type="evidence" value="ECO:0007669"/>
    <property type="project" value="UniProtKB-SubCell"/>
</dbReference>
<keyword evidence="9" id="KW-1185">Reference proteome</keyword>
<gene>
    <name evidence="8" type="ORF">TrRE_jg1327</name>
</gene>
<evidence type="ECO:0000256" key="4">
    <source>
        <dbReference type="ARBA" id="ARBA00022692"/>
    </source>
</evidence>
<proteinExistence type="inferred from homology"/>
<sequence>MQSILTNLNVVWTVIISVIYLGSKYRQNHWAGCLLIVVSGLVAVTVELTPGSGEDLGTYIDANGDELSTSTLWYVIFIVGTIPAGISNCYKEKCLKKAELDIMYACLWSGYWQILWGLIMFPINWIQMPEPAQPNYPGETWEYIKNTMTCFFGEIPDENNSQDLACAAAGGSAAYWFVWYLLFNVLFNVLLLWLTKYMSATWATIGTVLCLDLTSIFSMSKVLMGDEAEPITLEQGMGLVIAAIAMWVYNIQDEEEVLFANEGEILDGNDENDESWANRSNSEAFFRGTEVGVGAGTGTRAGSDVGLAFSPGLEAGRTTWGGAKSHHIV</sequence>
<dbReference type="AlphaFoldDB" id="A0A9W7ASN8"/>
<evidence type="ECO:0000256" key="7">
    <source>
        <dbReference type="SAM" id="Phobius"/>
    </source>
</evidence>
<evidence type="ECO:0000313" key="8">
    <source>
        <dbReference type="EMBL" id="GMH74378.1"/>
    </source>
</evidence>
<organism evidence="8 9">
    <name type="scientific">Triparma retinervis</name>
    <dbReference type="NCBI Taxonomy" id="2557542"/>
    <lineage>
        <taxon>Eukaryota</taxon>
        <taxon>Sar</taxon>
        <taxon>Stramenopiles</taxon>
        <taxon>Ochrophyta</taxon>
        <taxon>Bolidophyceae</taxon>
        <taxon>Parmales</taxon>
        <taxon>Triparmaceae</taxon>
        <taxon>Triparma</taxon>
    </lineage>
</organism>
<protein>
    <submittedName>
        <fullName evidence="8">Uncharacterized protein</fullName>
    </submittedName>
</protein>
<name>A0A9W7ASN8_9STRA</name>
<dbReference type="SUPFAM" id="SSF103481">
    <property type="entry name" value="Multidrug resistance efflux transporter EmrE"/>
    <property type="match status" value="1"/>
</dbReference>
<feature type="transmembrane region" description="Helical" evidence="7">
    <location>
        <begin position="71"/>
        <end position="90"/>
    </location>
</feature>
<evidence type="ECO:0000256" key="3">
    <source>
        <dbReference type="ARBA" id="ARBA00022448"/>
    </source>
</evidence>
<feature type="transmembrane region" description="Helical" evidence="7">
    <location>
        <begin position="102"/>
        <end position="126"/>
    </location>
</feature>
<evidence type="ECO:0000256" key="1">
    <source>
        <dbReference type="ARBA" id="ARBA00004141"/>
    </source>
</evidence>
<keyword evidence="3" id="KW-0813">Transport</keyword>
<keyword evidence="5 7" id="KW-1133">Transmembrane helix</keyword>
<feature type="non-terminal residue" evidence="8">
    <location>
        <position position="1"/>
    </location>
</feature>
<evidence type="ECO:0000256" key="6">
    <source>
        <dbReference type="ARBA" id="ARBA00023136"/>
    </source>
</evidence>
<comment type="similarity">
    <text evidence="2">Belongs to the CRT-like transporter family.</text>
</comment>
<feature type="transmembrane region" description="Helical" evidence="7">
    <location>
        <begin position="6"/>
        <end position="23"/>
    </location>
</feature>
<keyword evidence="4 7" id="KW-0812">Transmembrane</keyword>
<feature type="transmembrane region" description="Helical" evidence="7">
    <location>
        <begin position="30"/>
        <end position="51"/>
    </location>
</feature>